<dbReference type="PROSITE" id="PS51476">
    <property type="entry name" value="PROTEASOME_BETA_2"/>
    <property type="match status" value="1"/>
</dbReference>
<comment type="caution">
    <text evidence="6">The sequence shown here is derived from an EMBL/GenBank/DDBJ whole genome shotgun (WGS) entry which is preliminary data.</text>
</comment>
<keyword evidence="7" id="KW-1185">Reference proteome</keyword>
<evidence type="ECO:0000313" key="7">
    <source>
        <dbReference type="Proteomes" id="UP001430953"/>
    </source>
</evidence>
<reference evidence="6 7" key="1">
    <citation type="submission" date="2023-03" db="EMBL/GenBank/DDBJ databases">
        <title>High recombination rates correlate with genetic variation in Cardiocondyla obscurior ants.</title>
        <authorList>
            <person name="Errbii M."/>
        </authorList>
    </citation>
    <scope>NUCLEOTIDE SEQUENCE [LARGE SCALE GENOMIC DNA]</scope>
    <source>
        <strain evidence="6">Alpha-2009</strain>
        <tissue evidence="6">Whole body</tissue>
    </source>
</reference>
<dbReference type="InterPro" id="IPR029055">
    <property type="entry name" value="Ntn_hydrolases_N"/>
</dbReference>
<evidence type="ECO:0000256" key="3">
    <source>
        <dbReference type="ARBA" id="ARBA00022942"/>
    </source>
</evidence>
<dbReference type="Gene3D" id="3.60.20.10">
    <property type="entry name" value="Glutamine Phosphoribosylpyrophosphate, subunit 1, domain 1"/>
    <property type="match status" value="1"/>
</dbReference>
<keyword evidence="4" id="KW-0539">Nucleus</keyword>
<evidence type="ECO:0000313" key="6">
    <source>
        <dbReference type="EMBL" id="KAL0118228.1"/>
    </source>
</evidence>
<dbReference type="InterPro" id="IPR001353">
    <property type="entry name" value="Proteasome_sua/b"/>
</dbReference>
<dbReference type="CDD" id="cd03757">
    <property type="entry name" value="proteasome_beta_type_1"/>
    <property type="match status" value="1"/>
</dbReference>
<evidence type="ECO:0000256" key="2">
    <source>
        <dbReference type="ARBA" id="ARBA00022490"/>
    </source>
</evidence>
<name>A0AAW2FR02_9HYME</name>
<evidence type="ECO:0000256" key="5">
    <source>
        <dbReference type="ARBA" id="ARBA00026071"/>
    </source>
</evidence>
<evidence type="ECO:0000256" key="4">
    <source>
        <dbReference type="ARBA" id="ARBA00023242"/>
    </source>
</evidence>
<dbReference type="GO" id="GO:0005839">
    <property type="term" value="C:proteasome core complex"/>
    <property type="evidence" value="ECO:0007669"/>
    <property type="project" value="InterPro"/>
</dbReference>
<dbReference type="PANTHER" id="PTHR32194">
    <property type="entry name" value="METALLOPROTEASE TLDD"/>
    <property type="match status" value="1"/>
</dbReference>
<dbReference type="FunFam" id="3.60.20.10:FF:000033">
    <property type="entry name" value="Proteasome subunit beta"/>
    <property type="match status" value="1"/>
</dbReference>
<dbReference type="Pfam" id="PF00227">
    <property type="entry name" value="Proteasome"/>
    <property type="match status" value="1"/>
</dbReference>
<dbReference type="Proteomes" id="UP001430953">
    <property type="component" value="Unassembled WGS sequence"/>
</dbReference>
<dbReference type="GO" id="GO:0005737">
    <property type="term" value="C:cytoplasm"/>
    <property type="evidence" value="ECO:0007669"/>
    <property type="project" value="TreeGrafter"/>
</dbReference>
<accession>A0AAW2FR02</accession>
<protein>
    <recommendedName>
        <fullName evidence="8">Proteasome subunit beta type-1</fullName>
    </recommendedName>
</protein>
<keyword evidence="2" id="KW-0963">Cytoplasm</keyword>
<evidence type="ECO:0008006" key="8">
    <source>
        <dbReference type="Google" id="ProtNLM"/>
    </source>
</evidence>
<comment type="subunit">
    <text evidence="5">The 26S proteasome consists of a 20S proteasome core and two 19S regulatory subunits. The 20S proteasome core is composed of 28 subunits that are arranged in four stacked rings, resulting in a barrel-shaped structure. The two end rings are each formed by seven alpha subunits, and the two central rings are each formed by seven beta subunits. The catalytic chamber with the active sites is on the inside of the barrel.</text>
</comment>
<dbReference type="GO" id="GO:0005634">
    <property type="term" value="C:nucleus"/>
    <property type="evidence" value="ECO:0007669"/>
    <property type="project" value="UniProtKB-SubCell"/>
</dbReference>
<sequence>MHQTTMELLTETGKGRLPDYEVQGAKKVSFSPYSDNGGSVVALAGDDFCVIAADTRLSTGFSIYTREQDKLFSLSNTTILGCSGCWCDTLTLTRLLSARMQMYKHEHQKEMSTPAAAQMLSIMLYHKRFFPYYVSNILAGLDENGKGCIYSYDPIGHCEKTTYRAGGSAGALLQPLLDNQIGYKNQEGITPAPLTQEKAIAILKDVFTSAAERDIYTGDGITIKIITKDGIKDTSFALRKD</sequence>
<gene>
    <name evidence="6" type="ORF">PUN28_009108</name>
</gene>
<dbReference type="EMBL" id="JADYXP020000008">
    <property type="protein sequence ID" value="KAL0118228.1"/>
    <property type="molecule type" value="Genomic_DNA"/>
</dbReference>
<comment type="subcellular location">
    <subcellularLocation>
        <location evidence="1">Nucleus</location>
    </subcellularLocation>
</comment>
<evidence type="ECO:0000256" key="1">
    <source>
        <dbReference type="ARBA" id="ARBA00004123"/>
    </source>
</evidence>
<dbReference type="SUPFAM" id="SSF56235">
    <property type="entry name" value="N-terminal nucleophile aminohydrolases (Ntn hydrolases)"/>
    <property type="match status" value="1"/>
</dbReference>
<dbReference type="GO" id="GO:0051603">
    <property type="term" value="P:proteolysis involved in protein catabolic process"/>
    <property type="evidence" value="ECO:0007669"/>
    <property type="project" value="InterPro"/>
</dbReference>
<dbReference type="AlphaFoldDB" id="A0AAW2FR02"/>
<organism evidence="6 7">
    <name type="scientific">Cardiocondyla obscurior</name>
    <dbReference type="NCBI Taxonomy" id="286306"/>
    <lineage>
        <taxon>Eukaryota</taxon>
        <taxon>Metazoa</taxon>
        <taxon>Ecdysozoa</taxon>
        <taxon>Arthropoda</taxon>
        <taxon>Hexapoda</taxon>
        <taxon>Insecta</taxon>
        <taxon>Pterygota</taxon>
        <taxon>Neoptera</taxon>
        <taxon>Endopterygota</taxon>
        <taxon>Hymenoptera</taxon>
        <taxon>Apocrita</taxon>
        <taxon>Aculeata</taxon>
        <taxon>Formicoidea</taxon>
        <taxon>Formicidae</taxon>
        <taxon>Myrmicinae</taxon>
        <taxon>Cardiocondyla</taxon>
    </lineage>
</organism>
<dbReference type="InterPro" id="IPR023333">
    <property type="entry name" value="Proteasome_suB-type"/>
</dbReference>
<dbReference type="PANTHER" id="PTHR32194:SF2">
    <property type="entry name" value="PROTEASOME SUBUNIT BETA TYPE-1"/>
    <property type="match status" value="1"/>
</dbReference>
<keyword evidence="3" id="KW-0647">Proteasome</keyword>
<proteinExistence type="predicted"/>